<protein>
    <submittedName>
        <fullName evidence="8">Energy transducer TonB</fullName>
    </submittedName>
</protein>
<name>A0ABV8P402_9BURK</name>
<reference evidence="9" key="1">
    <citation type="journal article" date="2019" name="Int. J. Syst. Evol. Microbiol.">
        <title>The Global Catalogue of Microorganisms (GCM) 10K type strain sequencing project: providing services to taxonomists for standard genome sequencing and annotation.</title>
        <authorList>
            <consortium name="The Broad Institute Genomics Platform"/>
            <consortium name="The Broad Institute Genome Sequencing Center for Infectious Disease"/>
            <person name="Wu L."/>
            <person name="Ma J."/>
        </authorList>
    </citation>
    <scope>NUCLEOTIDE SEQUENCE [LARGE SCALE GENOMIC DNA]</scope>
    <source>
        <strain evidence="9">LMG 24813</strain>
    </source>
</reference>
<keyword evidence="3 6" id="KW-1133">Transmembrane helix</keyword>
<keyword evidence="9" id="KW-1185">Reference proteome</keyword>
<evidence type="ECO:0000256" key="5">
    <source>
        <dbReference type="SAM" id="MobiDB-lite"/>
    </source>
</evidence>
<comment type="caution">
    <text evidence="8">The sequence shown here is derived from an EMBL/GenBank/DDBJ whole genome shotgun (WGS) entry which is preliminary data.</text>
</comment>
<feature type="domain" description="TonB C-terminal" evidence="7">
    <location>
        <begin position="224"/>
        <end position="276"/>
    </location>
</feature>
<accession>A0ABV8P402</accession>
<keyword evidence="2 6" id="KW-0812">Transmembrane</keyword>
<comment type="subcellular location">
    <subcellularLocation>
        <location evidence="1">Membrane</location>
        <topology evidence="1">Single-pass membrane protein</topology>
    </subcellularLocation>
</comment>
<sequence>MGTSASPPRTANTGAPIGFSGLWERRRYLYAGLAVSLCIHLALLALRLAAPPKPAQVSRLQVALVNARSDSAPLRPRLLAQQALDGGGNADTGQAATPLPRNTDESANEIVLQALRKRQAELEAEQRELYTQLQARLKTPQARKAPDLFEQSADPGKDERYQQSLMLNARIGALEARIERYNARPRERFTGPSAAEADYAQYVEAWRKKIELLGTEHYPQGPAGGLHGDLQLTVYIRKDGSLVRMEIDRPSEHAELNLAARRIVQLAAPFAPLPPAVAARTDVLAITRTWHFINNSLNTTQTP</sequence>
<feature type="region of interest" description="Disordered" evidence="5">
    <location>
        <begin position="84"/>
        <end position="104"/>
    </location>
</feature>
<gene>
    <name evidence="8" type="ORF">ACFOY1_16945</name>
</gene>
<dbReference type="NCBIfam" id="TIGR01352">
    <property type="entry name" value="tonB_Cterm"/>
    <property type="match status" value="1"/>
</dbReference>
<dbReference type="Proteomes" id="UP001595848">
    <property type="component" value="Unassembled WGS sequence"/>
</dbReference>
<feature type="transmembrane region" description="Helical" evidence="6">
    <location>
        <begin position="28"/>
        <end position="50"/>
    </location>
</feature>
<evidence type="ECO:0000256" key="3">
    <source>
        <dbReference type="ARBA" id="ARBA00022989"/>
    </source>
</evidence>
<evidence type="ECO:0000313" key="9">
    <source>
        <dbReference type="Proteomes" id="UP001595848"/>
    </source>
</evidence>
<dbReference type="InterPro" id="IPR006260">
    <property type="entry name" value="TonB/TolA_C"/>
</dbReference>
<dbReference type="InterPro" id="IPR037682">
    <property type="entry name" value="TonB_C"/>
</dbReference>
<dbReference type="RefSeq" id="WP_217964592.1">
    <property type="nucleotide sequence ID" value="NZ_JAHTBN010000004.1"/>
</dbReference>
<evidence type="ECO:0000259" key="7">
    <source>
        <dbReference type="Pfam" id="PF03544"/>
    </source>
</evidence>
<evidence type="ECO:0000313" key="8">
    <source>
        <dbReference type="EMBL" id="MFC4202642.1"/>
    </source>
</evidence>
<evidence type="ECO:0000256" key="2">
    <source>
        <dbReference type="ARBA" id="ARBA00022692"/>
    </source>
</evidence>
<dbReference type="Pfam" id="PF03544">
    <property type="entry name" value="TonB_C"/>
    <property type="match status" value="1"/>
</dbReference>
<keyword evidence="4 6" id="KW-0472">Membrane</keyword>
<evidence type="ECO:0000256" key="4">
    <source>
        <dbReference type="ARBA" id="ARBA00023136"/>
    </source>
</evidence>
<proteinExistence type="predicted"/>
<evidence type="ECO:0000256" key="6">
    <source>
        <dbReference type="SAM" id="Phobius"/>
    </source>
</evidence>
<dbReference type="EMBL" id="JBHSBV010000006">
    <property type="protein sequence ID" value="MFC4202642.1"/>
    <property type="molecule type" value="Genomic_DNA"/>
</dbReference>
<evidence type="ECO:0000256" key="1">
    <source>
        <dbReference type="ARBA" id="ARBA00004167"/>
    </source>
</evidence>
<organism evidence="8 9">
    <name type="scientific">Candidimonas humi</name>
    <dbReference type="NCBI Taxonomy" id="683355"/>
    <lineage>
        <taxon>Bacteria</taxon>
        <taxon>Pseudomonadati</taxon>
        <taxon>Pseudomonadota</taxon>
        <taxon>Betaproteobacteria</taxon>
        <taxon>Burkholderiales</taxon>
        <taxon>Alcaligenaceae</taxon>
        <taxon>Candidimonas</taxon>
    </lineage>
</organism>